<organism evidence="7 8">
    <name type="scientific">Cladophialophora carrionii</name>
    <dbReference type="NCBI Taxonomy" id="86049"/>
    <lineage>
        <taxon>Eukaryota</taxon>
        <taxon>Fungi</taxon>
        <taxon>Dikarya</taxon>
        <taxon>Ascomycota</taxon>
        <taxon>Pezizomycotina</taxon>
        <taxon>Eurotiomycetes</taxon>
        <taxon>Chaetothyriomycetidae</taxon>
        <taxon>Chaetothyriales</taxon>
        <taxon>Herpotrichiellaceae</taxon>
        <taxon>Cladophialophora</taxon>
    </lineage>
</organism>
<evidence type="ECO:0000256" key="5">
    <source>
        <dbReference type="SAM" id="Phobius"/>
    </source>
</evidence>
<keyword evidence="3 5" id="KW-1133">Transmembrane helix</keyword>
<dbReference type="Proteomes" id="UP000094526">
    <property type="component" value="Unassembled WGS sequence"/>
</dbReference>
<proteinExistence type="predicted"/>
<comment type="caution">
    <text evidence="7">The sequence shown here is derived from an EMBL/GenBank/DDBJ whole genome shotgun (WGS) entry which is preliminary data.</text>
</comment>
<evidence type="ECO:0000256" key="2">
    <source>
        <dbReference type="ARBA" id="ARBA00022692"/>
    </source>
</evidence>
<sequence length="358" mass="41196">MDPKWFPPPDRPFQPGGRSILATGTIGITTLLIPKGQLRNIVAIGAIPSILWILYNLRQHTTGKLEEDYLTAINISITLARFIDVCVLHDAEQSLRRVRADGSDRETAEDIQRMGLWWKFCWNLDLFTTMRGIGWNWRVKNVDEVSANALRAAYCFVYIDVHEWYIRRTPFGDGTTPMPHFFSLPLGKQIFLGWQTGLHNGFTMVFGYYLVTIFAVGAGFRSPQSWPPLFGSFIKKGYTVRNIWGYCWWVKSRSPMGSLSLIWHYRHQLLRRTFETANSSLTRLARIRKGTLASRYLQLYNAFVVSALIHHIGALNCPYSELPWCQFYFFMIQPVAITVEDFAIYMGKKAGLKESCKL</sequence>
<keyword evidence="2 5" id="KW-0812">Transmembrane</keyword>
<evidence type="ECO:0000313" key="8">
    <source>
        <dbReference type="Proteomes" id="UP000094526"/>
    </source>
</evidence>
<protein>
    <recommendedName>
        <fullName evidence="6">Wax synthase domain-containing protein</fullName>
    </recommendedName>
</protein>
<keyword evidence="4 5" id="KW-0472">Membrane</keyword>
<evidence type="ECO:0000313" key="7">
    <source>
        <dbReference type="EMBL" id="OCT51557.1"/>
    </source>
</evidence>
<name>A0A1C1CSW7_9EURO</name>
<dbReference type="EMBL" id="LGRB01000009">
    <property type="protein sequence ID" value="OCT51557.1"/>
    <property type="molecule type" value="Genomic_DNA"/>
</dbReference>
<dbReference type="InterPro" id="IPR032805">
    <property type="entry name" value="Wax_synthase_dom"/>
</dbReference>
<dbReference type="STRING" id="86049.A0A1C1CSW7"/>
<comment type="subcellular location">
    <subcellularLocation>
        <location evidence="1">Membrane</location>
        <topology evidence="1">Multi-pass membrane protein</topology>
    </subcellularLocation>
</comment>
<dbReference type="OrthoDB" id="1077582at2759"/>
<dbReference type="Pfam" id="PF13813">
    <property type="entry name" value="MBOAT_2"/>
    <property type="match status" value="1"/>
</dbReference>
<dbReference type="AlphaFoldDB" id="A0A1C1CSW7"/>
<evidence type="ECO:0000256" key="1">
    <source>
        <dbReference type="ARBA" id="ARBA00004141"/>
    </source>
</evidence>
<evidence type="ECO:0000256" key="4">
    <source>
        <dbReference type="ARBA" id="ARBA00023136"/>
    </source>
</evidence>
<dbReference type="VEuPathDB" id="FungiDB:G647_06536"/>
<gene>
    <name evidence="7" type="ORF">CLCR_08724</name>
</gene>
<evidence type="ECO:0000259" key="6">
    <source>
        <dbReference type="Pfam" id="PF13813"/>
    </source>
</evidence>
<keyword evidence="8" id="KW-1185">Reference proteome</keyword>
<dbReference type="VEuPathDB" id="FungiDB:CLCR_08724"/>
<feature type="transmembrane region" description="Helical" evidence="5">
    <location>
        <begin position="40"/>
        <end position="57"/>
    </location>
</feature>
<accession>A0A1C1CSW7</accession>
<evidence type="ECO:0000256" key="3">
    <source>
        <dbReference type="ARBA" id="ARBA00022989"/>
    </source>
</evidence>
<reference evidence="8" key="1">
    <citation type="submission" date="2015-07" db="EMBL/GenBank/DDBJ databases">
        <authorList>
            <person name="Teixeira M.M."/>
            <person name="Souza R.C."/>
            <person name="Almeida L.G."/>
            <person name="Vicente V.A."/>
            <person name="de Hoog S."/>
            <person name="Bocca A.L."/>
            <person name="de Almeida S.R."/>
            <person name="Vasconcelos A.T."/>
            <person name="Felipe M.S."/>
        </authorList>
    </citation>
    <scope>NUCLEOTIDE SEQUENCE [LARGE SCALE GENOMIC DNA]</scope>
    <source>
        <strain evidence="8">KSF</strain>
    </source>
</reference>
<dbReference type="GO" id="GO:0016020">
    <property type="term" value="C:membrane"/>
    <property type="evidence" value="ECO:0007669"/>
    <property type="project" value="UniProtKB-SubCell"/>
</dbReference>
<feature type="domain" description="Wax synthase" evidence="6">
    <location>
        <begin position="259"/>
        <end position="331"/>
    </location>
</feature>